<evidence type="ECO:0000259" key="1">
    <source>
        <dbReference type="Pfam" id="PF00535"/>
    </source>
</evidence>
<dbReference type="Gene3D" id="3.90.550.10">
    <property type="entry name" value="Spore Coat Polysaccharide Biosynthesis Protein SpsA, Chain A"/>
    <property type="match status" value="1"/>
</dbReference>
<evidence type="ECO:0000313" key="2">
    <source>
        <dbReference type="EMBL" id="QDY97188.1"/>
    </source>
</evidence>
<accession>A0AAP9E8X1</accession>
<dbReference type="PANTHER" id="PTHR43179:SF7">
    <property type="entry name" value="RHAMNOSYLTRANSFERASE WBBL"/>
    <property type="match status" value="1"/>
</dbReference>
<reference evidence="2 3" key="1">
    <citation type="journal article" date="2017" name="Genome Announc.">
        <title>Draft Genome Sequence of Agrobacterium tumefaciens Biovar 1 Strain 186, Isolated from Walnut.</title>
        <authorList>
            <person name="Poret-Peterson A.T."/>
            <person name="Bhatnagar S."/>
            <person name="McClean A.E."/>
            <person name="Kluepfel D.A."/>
        </authorList>
    </citation>
    <scope>NUCLEOTIDE SEQUENCE [LARGE SCALE GENOMIC DNA]</scope>
    <source>
        <strain evidence="2 3">186</strain>
    </source>
</reference>
<dbReference type="PANTHER" id="PTHR43179">
    <property type="entry name" value="RHAMNOSYLTRANSFERASE WBBL"/>
    <property type="match status" value="1"/>
</dbReference>
<dbReference type="InterPro" id="IPR001173">
    <property type="entry name" value="Glyco_trans_2-like"/>
</dbReference>
<proteinExistence type="predicted"/>
<evidence type="ECO:0000313" key="3">
    <source>
        <dbReference type="Proteomes" id="UP000222296"/>
    </source>
</evidence>
<organism evidence="2 3">
    <name type="scientific">Agrobacterium tumefaciens</name>
    <dbReference type="NCBI Taxonomy" id="358"/>
    <lineage>
        <taxon>Bacteria</taxon>
        <taxon>Pseudomonadati</taxon>
        <taxon>Pseudomonadota</taxon>
        <taxon>Alphaproteobacteria</taxon>
        <taxon>Hyphomicrobiales</taxon>
        <taxon>Rhizobiaceae</taxon>
        <taxon>Rhizobium/Agrobacterium group</taxon>
        <taxon>Agrobacterium</taxon>
        <taxon>Agrobacterium tumefaciens complex</taxon>
    </lineage>
</organism>
<dbReference type="Proteomes" id="UP000222296">
    <property type="component" value="Chromosome Linear"/>
</dbReference>
<dbReference type="Pfam" id="PF00535">
    <property type="entry name" value="Glycos_transf_2"/>
    <property type="match status" value="1"/>
</dbReference>
<dbReference type="SUPFAM" id="SSF53448">
    <property type="entry name" value="Nucleotide-diphospho-sugar transferases"/>
    <property type="match status" value="1"/>
</dbReference>
<protein>
    <submittedName>
        <fullName evidence="2">Glycosyltransferase family 2 protein</fullName>
    </submittedName>
</protein>
<gene>
    <name evidence="2" type="ORF">CG010_024240</name>
</gene>
<dbReference type="InterPro" id="IPR029044">
    <property type="entry name" value="Nucleotide-diphossugar_trans"/>
</dbReference>
<dbReference type="RefSeq" id="WP_003505573.1">
    <property type="nucleotide sequence ID" value="NZ_CP029045.1"/>
</dbReference>
<dbReference type="EMBL" id="CP042275">
    <property type="protein sequence ID" value="QDY97188.1"/>
    <property type="molecule type" value="Genomic_DNA"/>
</dbReference>
<dbReference type="AlphaFoldDB" id="A0AAP9E8X1"/>
<feature type="domain" description="Glycosyltransferase 2-like" evidence="1">
    <location>
        <begin position="12"/>
        <end position="165"/>
    </location>
</feature>
<name>A0AAP9E8X1_AGRTU</name>
<sequence>MYKELLVSDITVISVCYKSDTVIEQMVASIPMETPVILVDNGKTNKFPPFPTERQIHIETLEQNEGFGVGCNAGAAVAKTPWLLFLNPDATIHPGSLDELLSATRRYKTASAFNPRIENSDGSEYFKRRSWLLPRNRYMPKGWPPVDCAIPVLSGAAIFVSRELFLKVNGFDPNIFLYHEDDDLSLRLAEFGPLMFVRDAVVTHANGNSTARSPLVAKFKAFHMARSRIYTGRKHKRPYPFLSTLIQALLLLLSPQALVSARRRSKAIGFLMGCILYKDIEEPFKQQRVK</sequence>